<keyword evidence="3" id="KW-1185">Reference proteome</keyword>
<feature type="domain" description="STAS" evidence="1">
    <location>
        <begin position="11"/>
        <end position="97"/>
    </location>
</feature>
<evidence type="ECO:0000259" key="1">
    <source>
        <dbReference type="PROSITE" id="PS50801"/>
    </source>
</evidence>
<name>A0A844GBN4_9NEIS</name>
<comment type="caution">
    <text evidence="2">The sequence shown here is derived from an EMBL/GenBank/DDBJ whole genome shotgun (WGS) entry which is preliminary data.</text>
</comment>
<dbReference type="AlphaFoldDB" id="A0A844GBN4"/>
<dbReference type="Proteomes" id="UP000446658">
    <property type="component" value="Unassembled WGS sequence"/>
</dbReference>
<organism evidence="2 3">
    <name type="scientific">Paludibacterium denitrificans</name>
    <dbReference type="NCBI Taxonomy" id="2675226"/>
    <lineage>
        <taxon>Bacteria</taxon>
        <taxon>Pseudomonadati</taxon>
        <taxon>Pseudomonadota</taxon>
        <taxon>Betaproteobacteria</taxon>
        <taxon>Neisseriales</taxon>
        <taxon>Chromobacteriaceae</taxon>
        <taxon>Paludibacterium</taxon>
    </lineage>
</organism>
<dbReference type="PANTHER" id="PTHR35849:SF2">
    <property type="entry name" value="BLR2341 PROTEIN"/>
    <property type="match status" value="1"/>
</dbReference>
<sequence>MLEHTAPGHARLSGRLDMHSIAQMVQPLVALARQEDLELDLSAISEADSAAVALLLQAKRASLASGHRLTLTGWPASLLTLAQLYALDDVLTAPIGT</sequence>
<reference evidence="2 3" key="1">
    <citation type="submission" date="2019-11" db="EMBL/GenBank/DDBJ databases">
        <title>Draft genome sequence of Paludibacterium sp. dN18-1.</title>
        <authorList>
            <person name="Im W.-T."/>
        </authorList>
    </citation>
    <scope>NUCLEOTIDE SEQUENCE [LARGE SCALE GENOMIC DNA]</scope>
    <source>
        <strain evidence="3">dN 18-1</strain>
    </source>
</reference>
<dbReference type="InterPro" id="IPR052746">
    <property type="entry name" value="MlaB_ABC_Transporter"/>
</dbReference>
<gene>
    <name evidence="2" type="ORF">GKE73_08425</name>
</gene>
<dbReference type="SUPFAM" id="SSF52091">
    <property type="entry name" value="SpoIIaa-like"/>
    <property type="match status" value="1"/>
</dbReference>
<dbReference type="EMBL" id="WLYX01000001">
    <property type="protein sequence ID" value="MTD33172.1"/>
    <property type="molecule type" value="Genomic_DNA"/>
</dbReference>
<dbReference type="CDD" id="cd07043">
    <property type="entry name" value="STAS_anti-anti-sigma_factors"/>
    <property type="match status" value="1"/>
</dbReference>
<protein>
    <submittedName>
        <fullName evidence="2">STAS domain-containing protein</fullName>
    </submittedName>
</protein>
<dbReference type="InterPro" id="IPR002645">
    <property type="entry name" value="STAS_dom"/>
</dbReference>
<evidence type="ECO:0000313" key="3">
    <source>
        <dbReference type="Proteomes" id="UP000446658"/>
    </source>
</evidence>
<dbReference type="PROSITE" id="PS50801">
    <property type="entry name" value="STAS"/>
    <property type="match status" value="1"/>
</dbReference>
<dbReference type="PANTHER" id="PTHR35849">
    <property type="entry name" value="BLR2341 PROTEIN"/>
    <property type="match status" value="1"/>
</dbReference>
<proteinExistence type="predicted"/>
<dbReference type="RefSeq" id="WP_230369950.1">
    <property type="nucleotide sequence ID" value="NZ_WLYX01000001.1"/>
</dbReference>
<dbReference type="Gene3D" id="3.30.750.24">
    <property type="entry name" value="STAS domain"/>
    <property type="match status" value="1"/>
</dbReference>
<dbReference type="Pfam" id="PF13466">
    <property type="entry name" value="STAS_2"/>
    <property type="match status" value="1"/>
</dbReference>
<evidence type="ECO:0000313" key="2">
    <source>
        <dbReference type="EMBL" id="MTD33172.1"/>
    </source>
</evidence>
<dbReference type="InterPro" id="IPR036513">
    <property type="entry name" value="STAS_dom_sf"/>
</dbReference>
<dbReference type="InterPro" id="IPR058548">
    <property type="entry name" value="MlaB-like_STAS"/>
</dbReference>
<accession>A0A844GBN4</accession>